<dbReference type="InterPro" id="IPR028976">
    <property type="entry name" value="CheC-like_sf"/>
</dbReference>
<dbReference type="InterPro" id="IPR036429">
    <property type="entry name" value="SpoA-like_sf"/>
</dbReference>
<dbReference type="GO" id="GO:0050918">
    <property type="term" value="P:positive chemotaxis"/>
    <property type="evidence" value="ECO:0007669"/>
    <property type="project" value="TreeGrafter"/>
</dbReference>
<dbReference type="PANTHER" id="PTHR30034">
    <property type="entry name" value="FLAGELLAR MOTOR SWITCH PROTEIN FLIM"/>
    <property type="match status" value="1"/>
</dbReference>
<dbReference type="InterPro" id="IPR001543">
    <property type="entry name" value="FliN-like_C"/>
</dbReference>
<evidence type="ECO:0000256" key="3">
    <source>
        <dbReference type="ARBA" id="ARBA00011049"/>
    </source>
</evidence>
<comment type="subcellular location">
    <subcellularLocation>
        <location evidence="1">Bacterial flagellum basal body</location>
    </subcellularLocation>
    <subcellularLocation>
        <location evidence="2">Cell membrane</location>
        <topology evidence="2">Peripheral membrane protein</topology>
    </subcellularLocation>
</comment>
<dbReference type="Gene3D" id="3.40.1550.10">
    <property type="entry name" value="CheC-like"/>
    <property type="match status" value="1"/>
</dbReference>
<evidence type="ECO:0000256" key="2">
    <source>
        <dbReference type="ARBA" id="ARBA00004202"/>
    </source>
</evidence>
<evidence type="ECO:0000256" key="9">
    <source>
        <dbReference type="ARBA" id="ARBA00023143"/>
    </source>
</evidence>
<evidence type="ECO:0000256" key="6">
    <source>
        <dbReference type="ARBA" id="ARBA00022500"/>
    </source>
</evidence>
<name>A0A939FVS1_9HYPH</name>
<keyword evidence="8" id="KW-0472">Membrane</keyword>
<feature type="domain" description="Flagellar motor switch protein FliN-like C-terminal" evidence="11">
    <location>
        <begin position="239"/>
        <end position="306"/>
    </location>
</feature>
<dbReference type="EMBL" id="JAFMPP010000001">
    <property type="protein sequence ID" value="MBO0660958.1"/>
    <property type="molecule type" value="Genomic_DNA"/>
</dbReference>
<evidence type="ECO:0000313" key="13">
    <source>
        <dbReference type="Proteomes" id="UP000664122"/>
    </source>
</evidence>
<dbReference type="AlphaFoldDB" id="A0A939FVS1"/>
<evidence type="ECO:0000256" key="1">
    <source>
        <dbReference type="ARBA" id="ARBA00004117"/>
    </source>
</evidence>
<keyword evidence="13" id="KW-1185">Reference proteome</keyword>
<evidence type="ECO:0000256" key="5">
    <source>
        <dbReference type="ARBA" id="ARBA00022475"/>
    </source>
</evidence>
<evidence type="ECO:0000256" key="7">
    <source>
        <dbReference type="ARBA" id="ARBA00022779"/>
    </source>
</evidence>
<dbReference type="GO" id="GO:0005886">
    <property type="term" value="C:plasma membrane"/>
    <property type="evidence" value="ECO:0007669"/>
    <property type="project" value="UniProtKB-SubCell"/>
</dbReference>
<keyword evidence="5" id="KW-1003">Cell membrane</keyword>
<sequence>MARVLDAMSDVAFASGPAEIHARLKSATELNPAKLSRLPYLCEAWEDDLNGRLRELASRPIAVSYQQCEVENPPDADDAALADALIAPLLSNRFIRPGYVIADRKTIEVIIASFLGCEPSEDLAKSREPTALDKHFMRLCFARVMETGVRVFKAMADFELSLGDFGSAADLAQTIGDEPERYFVFRFEIAMGAFAAPIAVAMPLSFFTPHRRFLTDVPKKPAIDIDDAWRKGIEASFAQSDLRVEAVLCKKKIPLSAVARFTVGATVELDVGLTSLIPLECEDRPLFRAQVGRSRDNYVVRVEERIDPEQEFIDDILSD</sequence>
<keyword evidence="12" id="KW-0282">Flagellum</keyword>
<comment type="function">
    <text evidence="10">FliM is one of three proteins (FliG, FliN, FliM) that forms the rotor-mounted switch complex (C ring), located at the base of the basal body. This complex interacts with the CheY and CheZ chemotaxis proteins, in addition to contacting components of the motor that determine the direction of flagellar rotation.</text>
</comment>
<dbReference type="Gene3D" id="2.30.330.10">
    <property type="entry name" value="SpoA-like"/>
    <property type="match status" value="1"/>
</dbReference>
<dbReference type="Pfam" id="PF01052">
    <property type="entry name" value="FliMN_C"/>
    <property type="match status" value="1"/>
</dbReference>
<evidence type="ECO:0000256" key="4">
    <source>
        <dbReference type="ARBA" id="ARBA00021898"/>
    </source>
</evidence>
<dbReference type="PANTHER" id="PTHR30034:SF6">
    <property type="entry name" value="YOP PROTEINS TRANSLOCATION PROTEIN Q"/>
    <property type="match status" value="1"/>
</dbReference>
<keyword evidence="9" id="KW-0975">Bacterial flagellum</keyword>
<dbReference type="SUPFAM" id="SSF101801">
    <property type="entry name" value="Surface presentation of antigens (SPOA)"/>
    <property type="match status" value="1"/>
</dbReference>
<evidence type="ECO:0000256" key="10">
    <source>
        <dbReference type="ARBA" id="ARBA00025044"/>
    </source>
</evidence>
<dbReference type="RefSeq" id="WP_207255612.1">
    <property type="nucleotide sequence ID" value="NZ_JAFMPP010000001.1"/>
</dbReference>
<accession>A0A939FVS1</accession>
<evidence type="ECO:0000256" key="8">
    <source>
        <dbReference type="ARBA" id="ARBA00023136"/>
    </source>
</evidence>
<protein>
    <recommendedName>
        <fullName evidence="4">Flagellar motor switch protein FliM</fullName>
    </recommendedName>
</protein>
<dbReference type="Proteomes" id="UP000664122">
    <property type="component" value="Unassembled WGS sequence"/>
</dbReference>
<keyword evidence="6" id="KW-0145">Chemotaxis</keyword>
<reference evidence="12" key="1">
    <citation type="submission" date="2021-03" db="EMBL/GenBank/DDBJ databases">
        <title>Whole genome sequence of Jiella sp. CQZ9-1.</title>
        <authorList>
            <person name="Tuo L."/>
        </authorList>
    </citation>
    <scope>NUCLEOTIDE SEQUENCE</scope>
    <source>
        <strain evidence="12">CQZ9-1</strain>
    </source>
</reference>
<comment type="similarity">
    <text evidence="3">Belongs to the FliM family.</text>
</comment>
<organism evidence="12 13">
    <name type="scientific">Jiella flava</name>
    <dbReference type="NCBI Taxonomy" id="2816857"/>
    <lineage>
        <taxon>Bacteria</taxon>
        <taxon>Pseudomonadati</taxon>
        <taxon>Pseudomonadota</taxon>
        <taxon>Alphaproteobacteria</taxon>
        <taxon>Hyphomicrobiales</taxon>
        <taxon>Aurantimonadaceae</taxon>
        <taxon>Jiella</taxon>
    </lineage>
</organism>
<dbReference type="GO" id="GO:0009425">
    <property type="term" value="C:bacterial-type flagellum basal body"/>
    <property type="evidence" value="ECO:0007669"/>
    <property type="project" value="UniProtKB-SubCell"/>
</dbReference>
<keyword evidence="12" id="KW-0966">Cell projection</keyword>
<gene>
    <name evidence="12" type="ORF">J1C48_00085</name>
</gene>
<comment type="caution">
    <text evidence="12">The sequence shown here is derived from an EMBL/GenBank/DDBJ whole genome shotgun (WGS) entry which is preliminary data.</text>
</comment>
<keyword evidence="12" id="KW-0969">Cilium</keyword>
<proteinExistence type="inferred from homology"/>
<keyword evidence="7" id="KW-0283">Flagellar rotation</keyword>
<evidence type="ECO:0000259" key="11">
    <source>
        <dbReference type="Pfam" id="PF01052"/>
    </source>
</evidence>
<evidence type="ECO:0000313" key="12">
    <source>
        <dbReference type="EMBL" id="MBO0660958.1"/>
    </source>
</evidence>
<dbReference type="GO" id="GO:0071978">
    <property type="term" value="P:bacterial-type flagellum-dependent swarming motility"/>
    <property type="evidence" value="ECO:0007669"/>
    <property type="project" value="TreeGrafter"/>
</dbReference>